<dbReference type="PANTHER" id="PTHR43080:SF2">
    <property type="entry name" value="CBS DOMAIN-CONTAINING PROTEIN"/>
    <property type="match status" value="1"/>
</dbReference>
<organism evidence="4 5">
    <name type="scientific">Klebsormidium nitens</name>
    <name type="common">Green alga</name>
    <name type="synonym">Ulothrix nitens</name>
    <dbReference type="NCBI Taxonomy" id="105231"/>
    <lineage>
        <taxon>Eukaryota</taxon>
        <taxon>Viridiplantae</taxon>
        <taxon>Streptophyta</taxon>
        <taxon>Klebsormidiophyceae</taxon>
        <taxon>Klebsormidiales</taxon>
        <taxon>Klebsormidiaceae</taxon>
        <taxon>Klebsormidium</taxon>
    </lineage>
</organism>
<dbReference type="OrthoDB" id="418595at2759"/>
<dbReference type="SUPFAM" id="SSF54631">
    <property type="entry name" value="CBS-domain pair"/>
    <property type="match status" value="1"/>
</dbReference>
<reference evidence="4 5" key="1">
    <citation type="journal article" date="2014" name="Nat. Commun.">
        <title>Klebsormidium flaccidum genome reveals primary factors for plant terrestrial adaptation.</title>
        <authorList>
            <person name="Hori K."/>
            <person name="Maruyama F."/>
            <person name="Fujisawa T."/>
            <person name="Togashi T."/>
            <person name="Yamamoto N."/>
            <person name="Seo M."/>
            <person name="Sato S."/>
            <person name="Yamada T."/>
            <person name="Mori H."/>
            <person name="Tajima N."/>
            <person name="Moriyama T."/>
            <person name="Ikeuchi M."/>
            <person name="Watanabe M."/>
            <person name="Wada H."/>
            <person name="Kobayashi K."/>
            <person name="Saito M."/>
            <person name="Masuda T."/>
            <person name="Sasaki-Sekimoto Y."/>
            <person name="Mashiguchi K."/>
            <person name="Awai K."/>
            <person name="Shimojima M."/>
            <person name="Masuda S."/>
            <person name="Iwai M."/>
            <person name="Nobusawa T."/>
            <person name="Narise T."/>
            <person name="Kondo S."/>
            <person name="Saito H."/>
            <person name="Sato R."/>
            <person name="Murakawa M."/>
            <person name="Ihara Y."/>
            <person name="Oshima-Yamada Y."/>
            <person name="Ohtaka K."/>
            <person name="Satoh M."/>
            <person name="Sonobe K."/>
            <person name="Ishii M."/>
            <person name="Ohtani R."/>
            <person name="Kanamori-Sato M."/>
            <person name="Honoki R."/>
            <person name="Miyazaki D."/>
            <person name="Mochizuki H."/>
            <person name="Umetsu J."/>
            <person name="Higashi K."/>
            <person name="Shibata D."/>
            <person name="Kamiya Y."/>
            <person name="Sato N."/>
            <person name="Nakamura Y."/>
            <person name="Tabata S."/>
            <person name="Ida S."/>
            <person name="Kurokawa K."/>
            <person name="Ohta H."/>
        </authorList>
    </citation>
    <scope>NUCLEOTIDE SEQUENCE [LARGE SCALE GENOMIC DNA]</scope>
    <source>
        <strain evidence="4 5">NIES-2285</strain>
    </source>
</reference>
<dbReference type="STRING" id="105231.A0A0U9HJX6"/>
<name>A0A0U9HJX6_KLENI</name>
<dbReference type="PANTHER" id="PTHR43080">
    <property type="entry name" value="CBS DOMAIN-CONTAINING PROTEIN CBSX3, MITOCHONDRIAL"/>
    <property type="match status" value="1"/>
</dbReference>
<dbReference type="Proteomes" id="UP000054558">
    <property type="component" value="Unassembled WGS sequence"/>
</dbReference>
<gene>
    <name evidence="4" type="ORF">KFL_001720020</name>
</gene>
<dbReference type="EMBL" id="DF237121">
    <property type="protein sequence ID" value="GAQ83989.1"/>
    <property type="molecule type" value="Genomic_DNA"/>
</dbReference>
<dbReference type="OMA" id="WLWCRVD"/>
<dbReference type="AlphaFoldDB" id="A0A0U9HJX6"/>
<feature type="domain" description="CBS" evidence="3">
    <location>
        <begin position="162"/>
        <end position="222"/>
    </location>
</feature>
<evidence type="ECO:0000256" key="1">
    <source>
        <dbReference type="ARBA" id="ARBA00023122"/>
    </source>
</evidence>
<dbReference type="InterPro" id="IPR046342">
    <property type="entry name" value="CBS_dom_sf"/>
</dbReference>
<evidence type="ECO:0000313" key="4">
    <source>
        <dbReference type="EMBL" id="GAQ83989.1"/>
    </source>
</evidence>
<dbReference type="CDD" id="cd04623">
    <property type="entry name" value="CBS_pair_bac_euk"/>
    <property type="match status" value="1"/>
</dbReference>
<evidence type="ECO:0000256" key="2">
    <source>
        <dbReference type="PROSITE-ProRule" id="PRU00703"/>
    </source>
</evidence>
<dbReference type="InterPro" id="IPR051257">
    <property type="entry name" value="Diverse_CBS-Domain"/>
</dbReference>
<dbReference type="Gene3D" id="3.10.580.10">
    <property type="entry name" value="CBS-domain"/>
    <property type="match status" value="1"/>
</dbReference>
<evidence type="ECO:0000313" key="5">
    <source>
        <dbReference type="Proteomes" id="UP000054558"/>
    </source>
</evidence>
<keyword evidence="5" id="KW-1185">Reference proteome</keyword>
<dbReference type="InterPro" id="IPR044725">
    <property type="entry name" value="CBSX3_CBS_dom"/>
</dbReference>
<dbReference type="PROSITE" id="PS51371">
    <property type="entry name" value="CBS"/>
    <property type="match status" value="2"/>
</dbReference>
<feature type="domain" description="CBS" evidence="3">
    <location>
        <begin position="87"/>
        <end position="153"/>
    </location>
</feature>
<sequence length="234" mass="25724">MAAIPGAWQLAQALGRRSSLIRPSFCATLQKDAECRSLDVVATQSATATPNLTARNFATAPHADIPIPAKKPKDAPTAKMADVLKAMHKEDSNIISCKPDDLVIDAVRKMVNENIGALVVLTPSARSGKHSTVAGIVTERDYLRKIILLGRSSRETPVRDIMTKEEDLIAVPPESNVYDVMELMTEKRIRHMPIVEGPEKHLLGVVSIRDMLDTMVQEKKKEKAELQDYIGGSY</sequence>
<dbReference type="InterPro" id="IPR000644">
    <property type="entry name" value="CBS_dom"/>
</dbReference>
<accession>A0A0U9HJX6</accession>
<dbReference type="SMART" id="SM00116">
    <property type="entry name" value="CBS"/>
    <property type="match status" value="2"/>
</dbReference>
<dbReference type="Pfam" id="PF00571">
    <property type="entry name" value="CBS"/>
    <property type="match status" value="2"/>
</dbReference>
<proteinExistence type="predicted"/>
<keyword evidence="1 2" id="KW-0129">CBS domain</keyword>
<evidence type="ECO:0000259" key="3">
    <source>
        <dbReference type="PROSITE" id="PS51371"/>
    </source>
</evidence>
<protein>
    <submittedName>
        <fullName evidence="4">Cystathionine beta-synthase (CBS) family protein</fullName>
    </submittedName>
</protein>